<dbReference type="InterPro" id="IPR003591">
    <property type="entry name" value="Leu-rich_rpt_typical-subtyp"/>
</dbReference>
<evidence type="ECO:0000256" key="6">
    <source>
        <dbReference type="ARBA" id="ARBA00022737"/>
    </source>
</evidence>
<proteinExistence type="inferred from homology"/>
<protein>
    <recommendedName>
        <fullName evidence="12">Chondroadherin-like protein</fullName>
    </recommendedName>
</protein>
<reference evidence="17" key="1">
    <citation type="submission" date="2025-08" db="UniProtKB">
        <authorList>
            <consortium name="Ensembl"/>
        </authorList>
    </citation>
    <scope>IDENTIFICATION</scope>
</reference>
<feature type="domain" description="LRRCT" evidence="16">
    <location>
        <begin position="308"/>
        <end position="356"/>
    </location>
</feature>
<evidence type="ECO:0000256" key="2">
    <source>
        <dbReference type="ARBA" id="ARBA00022525"/>
    </source>
</evidence>
<accession>A0A3Q0SS60</accession>
<keyword evidence="2" id="KW-0964">Secreted</keyword>
<evidence type="ECO:0000256" key="4">
    <source>
        <dbReference type="ARBA" id="ARBA00022614"/>
    </source>
</evidence>
<dbReference type="SMART" id="SM00082">
    <property type="entry name" value="LRRCT"/>
    <property type="match status" value="2"/>
</dbReference>
<evidence type="ECO:0000256" key="7">
    <source>
        <dbReference type="ARBA" id="ARBA00023157"/>
    </source>
</evidence>
<organism evidence="17 18">
    <name type="scientific">Amphilophus citrinellus</name>
    <name type="common">Midas cichlid</name>
    <name type="synonym">Cichlasoma citrinellum</name>
    <dbReference type="NCBI Taxonomy" id="61819"/>
    <lineage>
        <taxon>Eukaryota</taxon>
        <taxon>Metazoa</taxon>
        <taxon>Chordata</taxon>
        <taxon>Craniata</taxon>
        <taxon>Vertebrata</taxon>
        <taxon>Euteleostomi</taxon>
        <taxon>Actinopterygii</taxon>
        <taxon>Neopterygii</taxon>
        <taxon>Teleostei</taxon>
        <taxon>Neoteleostei</taxon>
        <taxon>Acanthomorphata</taxon>
        <taxon>Ovalentaria</taxon>
        <taxon>Cichlomorphae</taxon>
        <taxon>Cichliformes</taxon>
        <taxon>Cichlidae</taxon>
        <taxon>New World cichlids</taxon>
        <taxon>Cichlasomatinae</taxon>
        <taxon>Heroini</taxon>
        <taxon>Amphilophus</taxon>
    </lineage>
</organism>
<feature type="compositionally biased region" description="Basic residues" evidence="13">
    <location>
        <begin position="767"/>
        <end position="778"/>
    </location>
</feature>
<keyword evidence="8" id="KW-0325">Glycoprotein</keyword>
<evidence type="ECO:0000256" key="14">
    <source>
        <dbReference type="SAM" id="SignalP"/>
    </source>
</evidence>
<keyword evidence="3" id="KW-0272">Extracellular matrix</keyword>
<evidence type="ECO:0000256" key="8">
    <source>
        <dbReference type="ARBA" id="ARBA00023180"/>
    </source>
</evidence>
<dbReference type="Ensembl" id="ENSACIT00000028479.1">
    <property type="protein sequence ID" value="ENSACIP00000027749.1"/>
    <property type="gene ID" value="ENSACIG00000021497.1"/>
</dbReference>
<reference evidence="17" key="2">
    <citation type="submission" date="2025-09" db="UniProtKB">
        <authorList>
            <consortium name="Ensembl"/>
        </authorList>
    </citation>
    <scope>IDENTIFICATION</scope>
</reference>
<keyword evidence="7" id="KW-1015">Disulfide bond</keyword>
<feature type="compositionally biased region" description="Basic residues" evidence="13">
    <location>
        <begin position="730"/>
        <end position="758"/>
    </location>
</feature>
<evidence type="ECO:0000313" key="17">
    <source>
        <dbReference type="Ensembl" id="ENSACIP00000027749.1"/>
    </source>
</evidence>
<dbReference type="SMART" id="SM00013">
    <property type="entry name" value="LRRNT"/>
    <property type="match status" value="2"/>
</dbReference>
<dbReference type="InterPro" id="IPR001611">
    <property type="entry name" value="Leu-rich_rpt"/>
</dbReference>
<name>A0A3Q0SS60_AMPCI</name>
<dbReference type="PANTHER" id="PTHR24369:SF213">
    <property type="entry name" value="INSULIN LIKE GROWTH FACTOR BINDING PROTEIN ACID LABILE SUBUNIT"/>
    <property type="match status" value="1"/>
</dbReference>
<comment type="function">
    <text evidence="9">Potential negative modulator of chondrocyte differentiation. Inhibits collagen fibrillogenesis in vitro. May influence chondrocyte's differentiation by acting on its cellular collagenous microenvironment.</text>
</comment>
<dbReference type="OMA" id="DLRCQSQ"/>
<feature type="domain" description="LRRNT" evidence="15">
    <location>
        <begin position="384"/>
        <end position="418"/>
    </location>
</feature>
<dbReference type="AlphaFoldDB" id="A0A3Q0SS60"/>
<dbReference type="Proteomes" id="UP000261340">
    <property type="component" value="Unplaced"/>
</dbReference>
<feature type="compositionally biased region" description="Low complexity" evidence="13">
    <location>
        <begin position="718"/>
        <end position="729"/>
    </location>
</feature>
<dbReference type="InterPro" id="IPR000372">
    <property type="entry name" value="LRRNT"/>
</dbReference>
<keyword evidence="6" id="KW-0677">Repeat</keyword>
<keyword evidence="4" id="KW-0433">Leucine-rich repeat</keyword>
<dbReference type="FunFam" id="3.80.10.10:FF:000368">
    <property type="entry name" value="Chondroadherin like"/>
    <property type="match status" value="1"/>
</dbReference>
<keyword evidence="18" id="KW-1185">Reference proteome</keyword>
<dbReference type="InterPro" id="IPR000483">
    <property type="entry name" value="Cys-rich_flank_reg_C"/>
</dbReference>
<sequence length="778" mass="86801">MHLLDSFWIQLLRLLLLCIPAVHTAKCPQECICDQIQLTVTCVNKNLTQVPPTIDEITVKLDLRGNDIQELPTGAFKHTPYLTHLSLQRCNIHKVKEGAFRSLGRLVFLNLANNNIEILYQESFDGLSSLKQLMIDRNRVEEIQPGAFSQLGFLNMLSLTHNHLVYIPNMAFQGLQNIKWLRLSHNFLNYLDIEAFAGLFTLTRLSLDHNELQCLVSPPFSLSASRLPEVTRLDLSYNPMTYLGEEAVSMPKLTHLFMDHMSLQDLVNTAVSNSPSLMHLDISHNQLRVIQPFAEGSPKLARLNLAGNPILCNCYLRPLREWAIHNKVKLIGTCGGPAHLSGESLDAVYPPELRCQSQEAMLKAEFEEATRITQPPTEEPNKVKCPANCVCEAETHHSSCENRGHTKVPHGFSPNTRLLDLRGNHFHYIPSNSFPGVTQVVSLHLQRCKIVEVEGRAFSGMKGLIYLYLSENDLTSLSPDAFKGLPQLTYLHLEKNRFTSFPKGAFKLVPGLLALHLENNSITKLEPGIMTGAEGLRALYLTENAIQHVSPRALDQANNLDTLHLGGNKLKEVPTEALRKAGNLRDLRLSRNVIRWIGPNAFKPMERSLKELYLDNMRLEKVSGALAGLGPGLRSLFLEGNQLEEVPDFHPLTALEVVNLADNPLMCDCPLLPLRLWIEKVNLKVRATCANPPELRGRKVKDVHAFKACPGGESLPSAPAVTPKPAKAPKATKPKPMHLNGHRRVKMLKAKSKIHKTPTTKQSAAKKAAKSTNRRSVA</sequence>
<evidence type="ECO:0000256" key="10">
    <source>
        <dbReference type="ARBA" id="ARBA00061422"/>
    </source>
</evidence>
<dbReference type="GO" id="GO:0005886">
    <property type="term" value="C:plasma membrane"/>
    <property type="evidence" value="ECO:0007669"/>
    <property type="project" value="TreeGrafter"/>
</dbReference>
<dbReference type="Pfam" id="PF01463">
    <property type="entry name" value="LRRCT"/>
    <property type="match status" value="1"/>
</dbReference>
<dbReference type="SUPFAM" id="SSF52058">
    <property type="entry name" value="L domain-like"/>
    <property type="match status" value="2"/>
</dbReference>
<feature type="signal peptide" evidence="14">
    <location>
        <begin position="1"/>
        <end position="24"/>
    </location>
</feature>
<comment type="subcellular location">
    <subcellularLocation>
        <location evidence="1">Secreted</location>
        <location evidence="1">Extracellular space</location>
        <location evidence="1">Extracellular matrix</location>
    </subcellularLocation>
</comment>
<dbReference type="PANTHER" id="PTHR24369">
    <property type="entry name" value="ANTIGEN BSP, PUTATIVE-RELATED"/>
    <property type="match status" value="1"/>
</dbReference>
<feature type="domain" description="LRRCT" evidence="16">
    <location>
        <begin position="663"/>
        <end position="710"/>
    </location>
</feature>
<evidence type="ECO:0000256" key="13">
    <source>
        <dbReference type="SAM" id="MobiDB-lite"/>
    </source>
</evidence>
<keyword evidence="5 14" id="KW-0732">Signal</keyword>
<evidence type="ECO:0000313" key="18">
    <source>
        <dbReference type="Proteomes" id="UP000261340"/>
    </source>
</evidence>
<evidence type="ECO:0000259" key="16">
    <source>
        <dbReference type="SMART" id="SM00082"/>
    </source>
</evidence>
<feature type="chain" id="PRO_5018530964" description="Chondroadherin-like protein" evidence="14">
    <location>
        <begin position="25"/>
        <end position="778"/>
    </location>
</feature>
<dbReference type="SMART" id="SM00364">
    <property type="entry name" value="LRR_BAC"/>
    <property type="match status" value="5"/>
</dbReference>
<dbReference type="Pfam" id="PF13855">
    <property type="entry name" value="LRR_8"/>
    <property type="match status" value="5"/>
</dbReference>
<dbReference type="STRING" id="61819.ENSACIP00000027749"/>
<dbReference type="InterPro" id="IPR032675">
    <property type="entry name" value="LRR_dom_sf"/>
</dbReference>
<evidence type="ECO:0000256" key="1">
    <source>
        <dbReference type="ARBA" id="ARBA00004498"/>
    </source>
</evidence>
<evidence type="ECO:0000256" key="9">
    <source>
        <dbReference type="ARBA" id="ARBA00053126"/>
    </source>
</evidence>
<evidence type="ECO:0000256" key="11">
    <source>
        <dbReference type="ARBA" id="ARBA00064652"/>
    </source>
</evidence>
<evidence type="ECO:0000256" key="5">
    <source>
        <dbReference type="ARBA" id="ARBA00022729"/>
    </source>
</evidence>
<dbReference type="SMART" id="SM00369">
    <property type="entry name" value="LRR_TYP"/>
    <property type="match status" value="17"/>
</dbReference>
<dbReference type="GeneTree" id="ENSGT00940000165277"/>
<feature type="domain" description="LRRNT" evidence="15">
    <location>
        <begin position="26"/>
        <end position="60"/>
    </location>
</feature>
<dbReference type="PROSITE" id="PS51450">
    <property type="entry name" value="LRR"/>
    <property type="match status" value="2"/>
</dbReference>
<evidence type="ECO:0000259" key="15">
    <source>
        <dbReference type="SMART" id="SM00013"/>
    </source>
</evidence>
<evidence type="ECO:0000256" key="3">
    <source>
        <dbReference type="ARBA" id="ARBA00022530"/>
    </source>
</evidence>
<feature type="region of interest" description="Disordered" evidence="13">
    <location>
        <begin position="714"/>
        <end position="778"/>
    </location>
</feature>
<dbReference type="FunFam" id="3.80.10.10:FF:000311">
    <property type="entry name" value="Chondroadherin-like a"/>
    <property type="match status" value="1"/>
</dbReference>
<dbReference type="Gene3D" id="3.80.10.10">
    <property type="entry name" value="Ribonuclease Inhibitor"/>
    <property type="match status" value="3"/>
</dbReference>
<comment type="similarity">
    <text evidence="10">Belongs to the small leucine-rich proteoglycan (SLRP) family. SLRP class IV subfamily.</text>
</comment>
<dbReference type="InterPro" id="IPR050541">
    <property type="entry name" value="LRR_TM_domain-containing"/>
</dbReference>
<dbReference type="FunFam" id="3.80.10.10:FF:000059">
    <property type="entry name" value="Chondroadherin like"/>
    <property type="match status" value="1"/>
</dbReference>
<comment type="subunit">
    <text evidence="11">Associates with collagen and binds to collagen fibrils.</text>
</comment>
<evidence type="ECO:0000256" key="12">
    <source>
        <dbReference type="ARBA" id="ARBA00071892"/>
    </source>
</evidence>